<feature type="transmembrane region" description="Helical" evidence="6">
    <location>
        <begin position="344"/>
        <end position="365"/>
    </location>
</feature>
<gene>
    <name evidence="8" type="ORF">N7456_005756</name>
</gene>
<dbReference type="PROSITE" id="PS50850">
    <property type="entry name" value="MFS"/>
    <property type="match status" value="1"/>
</dbReference>
<feature type="transmembrane region" description="Helical" evidence="6">
    <location>
        <begin position="266"/>
        <end position="286"/>
    </location>
</feature>
<dbReference type="EMBL" id="JAPQKH010000003">
    <property type="protein sequence ID" value="KAJ5109081.1"/>
    <property type="molecule type" value="Genomic_DNA"/>
</dbReference>
<feature type="transmembrane region" description="Helical" evidence="6">
    <location>
        <begin position="513"/>
        <end position="531"/>
    </location>
</feature>
<evidence type="ECO:0000256" key="1">
    <source>
        <dbReference type="ARBA" id="ARBA00004141"/>
    </source>
</evidence>
<proteinExistence type="predicted"/>
<evidence type="ECO:0000259" key="7">
    <source>
        <dbReference type="PROSITE" id="PS50850"/>
    </source>
</evidence>
<organism evidence="8 9">
    <name type="scientific">Penicillium angulare</name>
    <dbReference type="NCBI Taxonomy" id="116970"/>
    <lineage>
        <taxon>Eukaryota</taxon>
        <taxon>Fungi</taxon>
        <taxon>Dikarya</taxon>
        <taxon>Ascomycota</taxon>
        <taxon>Pezizomycotina</taxon>
        <taxon>Eurotiomycetes</taxon>
        <taxon>Eurotiomycetidae</taxon>
        <taxon>Eurotiales</taxon>
        <taxon>Aspergillaceae</taxon>
        <taxon>Penicillium</taxon>
    </lineage>
</organism>
<evidence type="ECO:0000256" key="6">
    <source>
        <dbReference type="SAM" id="Phobius"/>
    </source>
</evidence>
<feature type="transmembrane region" description="Helical" evidence="6">
    <location>
        <begin position="241"/>
        <end position="260"/>
    </location>
</feature>
<dbReference type="InterPro" id="IPR011701">
    <property type="entry name" value="MFS"/>
</dbReference>
<comment type="caution">
    <text evidence="8">The sequence shown here is derived from an EMBL/GenBank/DDBJ whole genome shotgun (WGS) entry which is preliminary data.</text>
</comment>
<feature type="transmembrane region" description="Helical" evidence="6">
    <location>
        <begin position="83"/>
        <end position="100"/>
    </location>
</feature>
<comment type="subcellular location">
    <subcellularLocation>
        <location evidence="1">Membrane</location>
        <topology evidence="1">Multi-pass membrane protein</topology>
    </subcellularLocation>
</comment>
<reference evidence="8" key="1">
    <citation type="submission" date="2022-11" db="EMBL/GenBank/DDBJ databases">
        <authorList>
            <person name="Petersen C."/>
        </authorList>
    </citation>
    <scope>NUCLEOTIDE SEQUENCE</scope>
    <source>
        <strain evidence="8">IBT 30069</strain>
    </source>
</reference>
<keyword evidence="3 6" id="KW-1133">Transmembrane helix</keyword>
<evidence type="ECO:0000313" key="8">
    <source>
        <dbReference type="EMBL" id="KAJ5109081.1"/>
    </source>
</evidence>
<feature type="transmembrane region" description="Helical" evidence="6">
    <location>
        <begin position="52"/>
        <end position="71"/>
    </location>
</feature>
<feature type="transmembrane region" description="Helical" evidence="6">
    <location>
        <begin position="298"/>
        <end position="324"/>
    </location>
</feature>
<dbReference type="PRINTS" id="PR01036">
    <property type="entry name" value="TCRTETB"/>
</dbReference>
<dbReference type="AlphaFoldDB" id="A0A9W9KKJ4"/>
<dbReference type="PANTHER" id="PTHR23501:SF59">
    <property type="entry name" value="MAJOR FACILITATOR SUPERFAMILY (MFS) PROFILE DOMAIN-CONTAINING PROTEIN-RELATED"/>
    <property type="match status" value="1"/>
</dbReference>
<evidence type="ECO:0000256" key="5">
    <source>
        <dbReference type="SAM" id="MobiDB-lite"/>
    </source>
</evidence>
<sequence length="588" mass="63614">MAEYAEERPMLADGPPMGFLKEKGYSKLQDATVEDEFHPDWRLKCIMATIGLLNFVVAVDATSVSVALPTISTDLGGTATEAFWAGTSFLVASCVVQPVFSLSSDIFGRKIILMFAVTAFTVGSILAAIAKGWTVLLLGRSIQGVGGGGLLTLTEILIADLIPLRERGKWFSIKSGSQAFGTVTGPLIGGAFTQTSSWRWIFWFNVPFTGIGLVLIPIFLKLDRAPVSILKELAKVDYVGSVISVASLTSFLIPMTWGGVMYSWTSWHTLVPLIVGLLGMVGFAVYEAYVPKKPLIPIVIFSNVTICISYFGTFLHGLVLWSIVYYLPLYYEGVLAYNPVISGLAVFPECLTIAPVAVITGFAVSKVGDYRWALWTGWPIVVLGVGILYMLGPDTSVPKWIFLNIPAGIGCGMLYPSVQLAVQASANPDFITMVVTMTPFFRTLGQAVGVAIGGVVFQNRIKKQFNEQPGLGATADKYASDASSLVEFIKTLPSGGTERTTIVSLYSKSLGTVWLVMCGIAGLGMLTSFLVKKYSLDQQLESKQGLRGSRADLEPLRERSDSEDGRERDMEMDGGEVVSELTPVMLTH</sequence>
<feature type="domain" description="Major facilitator superfamily (MFS) profile" evidence="7">
    <location>
        <begin position="46"/>
        <end position="536"/>
    </location>
</feature>
<dbReference type="InterPro" id="IPR036259">
    <property type="entry name" value="MFS_trans_sf"/>
</dbReference>
<dbReference type="Pfam" id="PF07690">
    <property type="entry name" value="MFS_1"/>
    <property type="match status" value="1"/>
</dbReference>
<dbReference type="Gene3D" id="1.20.1250.20">
    <property type="entry name" value="MFS general substrate transporter like domains"/>
    <property type="match status" value="2"/>
</dbReference>
<feature type="compositionally biased region" description="Basic and acidic residues" evidence="5">
    <location>
        <begin position="549"/>
        <end position="571"/>
    </location>
</feature>
<feature type="transmembrane region" description="Helical" evidence="6">
    <location>
        <begin position="112"/>
        <end position="130"/>
    </location>
</feature>
<dbReference type="GO" id="GO:0005886">
    <property type="term" value="C:plasma membrane"/>
    <property type="evidence" value="ECO:0007669"/>
    <property type="project" value="TreeGrafter"/>
</dbReference>
<dbReference type="Proteomes" id="UP001149165">
    <property type="component" value="Unassembled WGS sequence"/>
</dbReference>
<evidence type="ECO:0000256" key="2">
    <source>
        <dbReference type="ARBA" id="ARBA00022692"/>
    </source>
</evidence>
<accession>A0A9W9KKJ4</accession>
<feature type="transmembrane region" description="Helical" evidence="6">
    <location>
        <begin position="430"/>
        <end position="457"/>
    </location>
</feature>
<feature type="transmembrane region" description="Helical" evidence="6">
    <location>
        <begin position="372"/>
        <end position="391"/>
    </location>
</feature>
<evidence type="ECO:0000313" key="9">
    <source>
        <dbReference type="Proteomes" id="UP001149165"/>
    </source>
</evidence>
<protein>
    <recommendedName>
        <fullName evidence="7">Major facilitator superfamily (MFS) profile domain-containing protein</fullName>
    </recommendedName>
</protein>
<keyword evidence="9" id="KW-1185">Reference proteome</keyword>
<keyword evidence="4 6" id="KW-0472">Membrane</keyword>
<reference evidence="8" key="2">
    <citation type="journal article" date="2023" name="IMA Fungus">
        <title>Comparative genomic study of the Penicillium genus elucidates a diverse pangenome and 15 lateral gene transfer events.</title>
        <authorList>
            <person name="Petersen C."/>
            <person name="Sorensen T."/>
            <person name="Nielsen M.R."/>
            <person name="Sondergaard T.E."/>
            <person name="Sorensen J.L."/>
            <person name="Fitzpatrick D.A."/>
            <person name="Frisvad J.C."/>
            <person name="Nielsen K.L."/>
        </authorList>
    </citation>
    <scope>NUCLEOTIDE SEQUENCE</scope>
    <source>
        <strain evidence="8">IBT 30069</strain>
    </source>
</reference>
<name>A0A9W9KKJ4_9EURO</name>
<dbReference type="OrthoDB" id="2351791at2759"/>
<feature type="transmembrane region" description="Helical" evidence="6">
    <location>
        <begin position="200"/>
        <end position="220"/>
    </location>
</feature>
<evidence type="ECO:0000256" key="3">
    <source>
        <dbReference type="ARBA" id="ARBA00022989"/>
    </source>
</evidence>
<evidence type="ECO:0000256" key="4">
    <source>
        <dbReference type="ARBA" id="ARBA00023136"/>
    </source>
</evidence>
<dbReference type="GO" id="GO:0022857">
    <property type="term" value="F:transmembrane transporter activity"/>
    <property type="evidence" value="ECO:0007669"/>
    <property type="project" value="InterPro"/>
</dbReference>
<dbReference type="SUPFAM" id="SSF103473">
    <property type="entry name" value="MFS general substrate transporter"/>
    <property type="match status" value="1"/>
</dbReference>
<keyword evidence="2 6" id="KW-0812">Transmembrane</keyword>
<dbReference type="PANTHER" id="PTHR23501">
    <property type="entry name" value="MAJOR FACILITATOR SUPERFAMILY"/>
    <property type="match status" value="1"/>
</dbReference>
<feature type="region of interest" description="Disordered" evidence="5">
    <location>
        <begin position="546"/>
        <end position="576"/>
    </location>
</feature>
<dbReference type="InterPro" id="IPR020846">
    <property type="entry name" value="MFS_dom"/>
</dbReference>